<dbReference type="Gene3D" id="3.40.50.880">
    <property type="match status" value="1"/>
</dbReference>
<name>A0A084GLV5_METID</name>
<keyword evidence="2" id="KW-1185">Reference proteome</keyword>
<gene>
    <name evidence="1" type="ORF">GS18_0217450</name>
</gene>
<proteinExistence type="predicted"/>
<dbReference type="STRING" id="246786.GS18_0217450"/>
<evidence type="ECO:0000313" key="1">
    <source>
        <dbReference type="EMBL" id="KEZ48317.1"/>
    </source>
</evidence>
<dbReference type="InterPro" id="IPR029062">
    <property type="entry name" value="Class_I_gatase-like"/>
</dbReference>
<protein>
    <submittedName>
        <fullName evidence="1">Uncharacterized protein</fullName>
    </submittedName>
</protein>
<evidence type="ECO:0000313" key="2">
    <source>
        <dbReference type="Proteomes" id="UP000028549"/>
    </source>
</evidence>
<sequence>MNKKIGVLVCACLAAAVLLSAPLWHWIFLKDTEKLPMLIFNKTAEDDTLREHKGITWLLNHMKKTKEDGTSYSLADDYSGYLPASKKIRELPGDLSHYSHLYLADSYGVRSNKSGELIYGEMTLEEADRIQQSVKTNAQTIFAEFNTFAEPTEPEARRKLEDLFGLEWTGWTGRYFLDLGSDEVPEWVKRSYETQHSKTYRFSGQGLILVSEKEELMIVPEEDFGGKHPLSFSFTKQGKKELGLDAELKYNYWFDIMEPAGAKVLASYHLHVNAQTEAKLSEKGVPLSMPAVLHHSGRGYDAYYFAGDYADANDIPDFYQASGITDWKKLTSSDKKGRTDGFFWKAYVPMMKTILEK</sequence>
<accession>A0A084GLV5</accession>
<dbReference type="OrthoDB" id="916275at2"/>
<organism evidence="1 2">
    <name type="scientific">Metabacillus indicus</name>
    <name type="common">Bacillus indicus</name>
    <dbReference type="NCBI Taxonomy" id="246786"/>
    <lineage>
        <taxon>Bacteria</taxon>
        <taxon>Bacillati</taxon>
        <taxon>Bacillota</taxon>
        <taxon>Bacilli</taxon>
        <taxon>Bacillales</taxon>
        <taxon>Bacillaceae</taxon>
        <taxon>Metabacillus</taxon>
    </lineage>
</organism>
<reference evidence="1 2" key="1">
    <citation type="journal article" date="2005" name="Int. J. Syst. Evol. Microbiol.">
        <title>Bacillus cibi sp. nov., isolated from jeotgal, a traditional Korean fermented seafood.</title>
        <authorList>
            <person name="Yoon J.H."/>
            <person name="Lee C.H."/>
            <person name="Oh T.K."/>
        </authorList>
    </citation>
    <scope>NUCLEOTIDE SEQUENCE [LARGE SCALE GENOMIC DNA]</scope>
    <source>
        <strain evidence="1 2">DSM 16189</strain>
    </source>
</reference>
<dbReference type="AlphaFoldDB" id="A0A084GLV5"/>
<dbReference type="RefSeq" id="WP_029566170.1">
    <property type="nucleotide sequence ID" value="NZ_JNVC02000014.1"/>
</dbReference>
<dbReference type="EMBL" id="JNVC02000014">
    <property type="protein sequence ID" value="KEZ48317.1"/>
    <property type="molecule type" value="Genomic_DNA"/>
</dbReference>
<dbReference type="Proteomes" id="UP000028549">
    <property type="component" value="Unassembled WGS sequence"/>
</dbReference>
<comment type="caution">
    <text evidence="1">The sequence shown here is derived from an EMBL/GenBank/DDBJ whole genome shotgun (WGS) entry which is preliminary data.</text>
</comment>